<dbReference type="PROSITE" id="PS00798">
    <property type="entry name" value="ALDOKETO_REDUCTASE_1"/>
    <property type="match status" value="1"/>
</dbReference>
<evidence type="ECO:0000313" key="9">
    <source>
        <dbReference type="Proteomes" id="UP000562984"/>
    </source>
</evidence>
<dbReference type="Gene3D" id="3.20.20.100">
    <property type="entry name" value="NADP-dependent oxidoreductase domain"/>
    <property type="match status" value="1"/>
</dbReference>
<dbReference type="Pfam" id="PF00248">
    <property type="entry name" value="Aldo_ket_red"/>
    <property type="match status" value="1"/>
</dbReference>
<dbReference type="Proteomes" id="UP000562984">
    <property type="component" value="Unassembled WGS sequence"/>
</dbReference>
<evidence type="ECO:0000256" key="5">
    <source>
        <dbReference type="PIRSR" id="PIRSR000097-2"/>
    </source>
</evidence>
<dbReference type="InterPro" id="IPR020471">
    <property type="entry name" value="AKR"/>
</dbReference>
<feature type="site" description="Lowers pKa of active site Tyr" evidence="6">
    <location>
        <position position="76"/>
    </location>
</feature>
<feature type="active site" description="Proton donor" evidence="4">
    <location>
        <position position="51"/>
    </location>
</feature>
<evidence type="ECO:0000259" key="7">
    <source>
        <dbReference type="Pfam" id="PF00248"/>
    </source>
</evidence>
<evidence type="ECO:0000256" key="6">
    <source>
        <dbReference type="PIRSR" id="PIRSR000097-3"/>
    </source>
</evidence>
<dbReference type="InterPro" id="IPR036812">
    <property type="entry name" value="NAD(P)_OxRdtase_dom_sf"/>
</dbReference>
<name>A0A849A7V0_9ACTN</name>
<dbReference type="EMBL" id="JABEND010000002">
    <property type="protein sequence ID" value="NNG35141.1"/>
    <property type="molecule type" value="Genomic_DNA"/>
</dbReference>
<sequence length="273" mass="30081">MSQVPSITLNDGNTIPQLGIGVWQVSESDIVPSLTKAFEVGYRHVDTAAAYGNEEGVGQAIRQSGLPREELFITTKLWNDRHTDARKAVEESLSKLGLDYLDLYLIHWPVPAKDEYLTAWRALEQIKADGLAKSIGVCNFNPGHLAKIIDGSDTVPAVNQIEIHPTLTQTAVVEDDKRLGIATESWTPLGGKEDLENPTIVAIADRLGKTAAQVIIRWHLQHGFIVFPKSVTPERIEQNFDVFNFELTDEDMAAIDGLNADRRTGPDPETFGA</sequence>
<keyword evidence="2" id="KW-0521">NADP</keyword>
<comment type="caution">
    <text evidence="8">The sequence shown here is derived from an EMBL/GenBank/DDBJ whole genome shotgun (WGS) entry which is preliminary data.</text>
</comment>
<evidence type="ECO:0000256" key="2">
    <source>
        <dbReference type="ARBA" id="ARBA00022857"/>
    </source>
</evidence>
<dbReference type="PIRSF" id="PIRSF000097">
    <property type="entry name" value="AKR"/>
    <property type="match status" value="1"/>
</dbReference>
<gene>
    <name evidence="8" type="ORF">HKD39_05335</name>
</gene>
<comment type="similarity">
    <text evidence="1">Belongs to the aldo/keto reductase family.</text>
</comment>
<keyword evidence="3" id="KW-0560">Oxidoreductase</keyword>
<accession>A0A849A7V0</accession>
<dbReference type="PRINTS" id="PR00069">
    <property type="entry name" value="ALDKETRDTASE"/>
</dbReference>
<dbReference type="PROSITE" id="PS00062">
    <property type="entry name" value="ALDOKETO_REDUCTASE_2"/>
    <property type="match status" value="1"/>
</dbReference>
<organism evidence="8 9">
    <name type="scientific">Nakamurella aerolata</name>
    <dbReference type="NCBI Taxonomy" id="1656892"/>
    <lineage>
        <taxon>Bacteria</taxon>
        <taxon>Bacillati</taxon>
        <taxon>Actinomycetota</taxon>
        <taxon>Actinomycetes</taxon>
        <taxon>Nakamurellales</taxon>
        <taxon>Nakamurellaceae</taxon>
        <taxon>Nakamurella</taxon>
    </lineage>
</organism>
<evidence type="ECO:0000256" key="4">
    <source>
        <dbReference type="PIRSR" id="PIRSR000097-1"/>
    </source>
</evidence>
<feature type="binding site" evidence="5">
    <location>
        <position position="107"/>
    </location>
    <ligand>
        <name>substrate</name>
    </ligand>
</feature>
<evidence type="ECO:0000256" key="3">
    <source>
        <dbReference type="ARBA" id="ARBA00023002"/>
    </source>
</evidence>
<dbReference type="PANTHER" id="PTHR43827">
    <property type="entry name" value="2,5-DIKETO-D-GLUCONIC ACID REDUCTASE"/>
    <property type="match status" value="1"/>
</dbReference>
<feature type="domain" description="NADP-dependent oxidoreductase" evidence="7">
    <location>
        <begin position="18"/>
        <end position="259"/>
    </location>
</feature>
<dbReference type="AlphaFoldDB" id="A0A849A7V0"/>
<evidence type="ECO:0000313" key="8">
    <source>
        <dbReference type="EMBL" id="NNG35141.1"/>
    </source>
</evidence>
<proteinExistence type="inferred from homology"/>
<dbReference type="InterPro" id="IPR023210">
    <property type="entry name" value="NADP_OxRdtase_dom"/>
</dbReference>
<evidence type="ECO:0000256" key="1">
    <source>
        <dbReference type="ARBA" id="ARBA00007905"/>
    </source>
</evidence>
<protein>
    <submittedName>
        <fullName evidence="8">Aldo/keto reductase</fullName>
    </submittedName>
</protein>
<dbReference type="PANTHER" id="PTHR43827:SF3">
    <property type="entry name" value="NADP-DEPENDENT OXIDOREDUCTASE DOMAIN-CONTAINING PROTEIN"/>
    <property type="match status" value="1"/>
</dbReference>
<keyword evidence="9" id="KW-1185">Reference proteome</keyword>
<dbReference type="SUPFAM" id="SSF51430">
    <property type="entry name" value="NAD(P)-linked oxidoreductase"/>
    <property type="match status" value="1"/>
</dbReference>
<dbReference type="GO" id="GO:0016616">
    <property type="term" value="F:oxidoreductase activity, acting on the CH-OH group of donors, NAD or NADP as acceptor"/>
    <property type="evidence" value="ECO:0007669"/>
    <property type="project" value="UniProtKB-ARBA"/>
</dbReference>
<dbReference type="FunFam" id="3.20.20.100:FF:000002">
    <property type="entry name" value="2,5-diketo-D-gluconic acid reductase A"/>
    <property type="match status" value="1"/>
</dbReference>
<dbReference type="RefSeq" id="WP_171198757.1">
    <property type="nucleotide sequence ID" value="NZ_JABEND010000002.1"/>
</dbReference>
<reference evidence="8 9" key="1">
    <citation type="submission" date="2020-05" db="EMBL/GenBank/DDBJ databases">
        <title>Nakamurella sp. DB0629 isolated from air conditioner.</title>
        <authorList>
            <person name="Kim D.H."/>
            <person name="Kim D.-U."/>
        </authorList>
    </citation>
    <scope>NUCLEOTIDE SEQUENCE [LARGE SCALE GENOMIC DNA]</scope>
    <source>
        <strain evidence="8 9">DB0629</strain>
    </source>
</reference>
<dbReference type="InterPro" id="IPR018170">
    <property type="entry name" value="Aldo/ket_reductase_CS"/>
</dbReference>